<keyword evidence="1" id="KW-0472">Membrane</keyword>
<gene>
    <name evidence="2" type="ORF">G7082_02640</name>
</gene>
<evidence type="ECO:0000256" key="1">
    <source>
        <dbReference type="SAM" id="Phobius"/>
    </source>
</evidence>
<dbReference type="RefSeq" id="WP_166033645.1">
    <property type="nucleotide sequence ID" value="NZ_CP049887.1"/>
</dbReference>
<keyword evidence="3" id="KW-1185">Reference proteome</keyword>
<name>A0A6G8AR87_9ENTE</name>
<reference evidence="2 3" key="1">
    <citation type="submission" date="2020-03" db="EMBL/GenBank/DDBJ databases">
        <title>Vagococcus sp. nov., isolated from beetles.</title>
        <authorList>
            <person name="Hyun D.-W."/>
            <person name="Bae J.-W."/>
        </authorList>
    </citation>
    <scope>NUCLEOTIDE SEQUENCE [LARGE SCALE GENOMIC DNA]</scope>
    <source>
        <strain evidence="2 3">HDW17B</strain>
    </source>
</reference>
<dbReference type="Proteomes" id="UP000501747">
    <property type="component" value="Chromosome"/>
</dbReference>
<protein>
    <recommendedName>
        <fullName evidence="4">DUF3021 domain-containing protein</fullName>
    </recommendedName>
</protein>
<dbReference type="KEGG" id="vhy:G7082_02640"/>
<feature type="transmembrane region" description="Helical" evidence="1">
    <location>
        <begin position="12"/>
        <end position="31"/>
    </location>
</feature>
<keyword evidence="1" id="KW-0812">Transmembrane</keyword>
<evidence type="ECO:0008006" key="4">
    <source>
        <dbReference type="Google" id="ProtNLM"/>
    </source>
</evidence>
<feature type="transmembrane region" description="Helical" evidence="1">
    <location>
        <begin position="96"/>
        <end position="119"/>
    </location>
</feature>
<organism evidence="2 3">
    <name type="scientific">Vagococcus hydrophili</name>
    <dbReference type="NCBI Taxonomy" id="2714947"/>
    <lineage>
        <taxon>Bacteria</taxon>
        <taxon>Bacillati</taxon>
        <taxon>Bacillota</taxon>
        <taxon>Bacilli</taxon>
        <taxon>Lactobacillales</taxon>
        <taxon>Enterococcaceae</taxon>
        <taxon>Vagococcus</taxon>
    </lineage>
</organism>
<proteinExistence type="predicted"/>
<evidence type="ECO:0000313" key="3">
    <source>
        <dbReference type="Proteomes" id="UP000501747"/>
    </source>
</evidence>
<dbReference type="EMBL" id="CP049887">
    <property type="protein sequence ID" value="QIL47507.1"/>
    <property type="molecule type" value="Genomic_DNA"/>
</dbReference>
<feature type="transmembrane region" description="Helical" evidence="1">
    <location>
        <begin position="37"/>
        <end position="59"/>
    </location>
</feature>
<accession>A0A6G8AR87</accession>
<feature type="transmembrane region" description="Helical" evidence="1">
    <location>
        <begin position="71"/>
        <end position="90"/>
    </location>
</feature>
<sequence>MFKQLKQSFIQTTLGSTVWVTFLATLVFHKKMVPFNFFWHILAIGFLFGIIFGVFYPYLWQYATLKAGTNIAISTLVNVTFGCLAVYLFSPEMFSFIQPYLLLFVLLTFIGHLIAYYFYSKHETKKLANELNHLLS</sequence>
<keyword evidence="1" id="KW-1133">Transmembrane helix</keyword>
<dbReference type="AlphaFoldDB" id="A0A6G8AR87"/>
<evidence type="ECO:0000313" key="2">
    <source>
        <dbReference type="EMBL" id="QIL47507.1"/>
    </source>
</evidence>